<organism evidence="1 2">
    <name type="scientific">Funneliformis geosporum</name>
    <dbReference type="NCBI Taxonomy" id="1117311"/>
    <lineage>
        <taxon>Eukaryota</taxon>
        <taxon>Fungi</taxon>
        <taxon>Fungi incertae sedis</taxon>
        <taxon>Mucoromycota</taxon>
        <taxon>Glomeromycotina</taxon>
        <taxon>Glomeromycetes</taxon>
        <taxon>Glomerales</taxon>
        <taxon>Glomeraceae</taxon>
        <taxon>Funneliformis</taxon>
    </lineage>
</organism>
<dbReference type="Gene3D" id="4.10.520.10">
    <property type="entry name" value="IHF-like DNA-binding proteins"/>
    <property type="match status" value="1"/>
</dbReference>
<sequence length="117" mass="13770">MNWVLLKLLIKTGKLPEISAINLRKIRQKIEEILRSYLQSGFRNRERITETLKRKKVILTKAQAEAIINEFLEQVKQALIRREELRFPGYLTLKTALQKPRVAMNLQTKKKMTIPAK</sequence>
<reference evidence="1" key="1">
    <citation type="submission" date="2022-08" db="EMBL/GenBank/DDBJ databases">
        <authorList>
            <person name="Kallberg Y."/>
            <person name="Tangrot J."/>
            <person name="Rosling A."/>
        </authorList>
    </citation>
    <scope>NUCLEOTIDE SEQUENCE</scope>
    <source>
        <strain evidence="1">Wild A</strain>
    </source>
</reference>
<accession>A0A9W4SWY5</accession>
<evidence type="ECO:0000313" key="2">
    <source>
        <dbReference type="Proteomes" id="UP001153678"/>
    </source>
</evidence>
<evidence type="ECO:0000313" key="1">
    <source>
        <dbReference type="EMBL" id="CAI2184417.1"/>
    </source>
</evidence>
<keyword evidence="2" id="KW-1185">Reference proteome</keyword>
<proteinExistence type="predicted"/>
<dbReference type="AlphaFoldDB" id="A0A9W4SWY5"/>
<dbReference type="GO" id="GO:0003677">
    <property type="term" value="F:DNA binding"/>
    <property type="evidence" value="ECO:0007669"/>
    <property type="project" value="InterPro"/>
</dbReference>
<name>A0A9W4SWY5_9GLOM</name>
<dbReference type="SUPFAM" id="SSF47729">
    <property type="entry name" value="IHF-like DNA-binding proteins"/>
    <property type="match status" value="1"/>
</dbReference>
<dbReference type="InterPro" id="IPR010992">
    <property type="entry name" value="IHF-like_DNA-bd_dom_sf"/>
</dbReference>
<protein>
    <submittedName>
        <fullName evidence="1">19981_t:CDS:1</fullName>
    </submittedName>
</protein>
<dbReference type="EMBL" id="CAMKVN010003326">
    <property type="protein sequence ID" value="CAI2184417.1"/>
    <property type="molecule type" value="Genomic_DNA"/>
</dbReference>
<dbReference type="Pfam" id="PF00216">
    <property type="entry name" value="Bac_DNA_binding"/>
    <property type="match status" value="1"/>
</dbReference>
<gene>
    <name evidence="1" type="ORF">FWILDA_LOCUS11566</name>
</gene>
<dbReference type="GO" id="GO:0030527">
    <property type="term" value="F:structural constituent of chromatin"/>
    <property type="evidence" value="ECO:0007669"/>
    <property type="project" value="InterPro"/>
</dbReference>
<dbReference type="InterPro" id="IPR000119">
    <property type="entry name" value="Hist_DNA-bd"/>
</dbReference>
<comment type="caution">
    <text evidence="1">The sequence shown here is derived from an EMBL/GenBank/DDBJ whole genome shotgun (WGS) entry which is preliminary data.</text>
</comment>
<dbReference type="Proteomes" id="UP001153678">
    <property type="component" value="Unassembled WGS sequence"/>
</dbReference>